<dbReference type="PANTHER" id="PTHR12942">
    <property type="entry name" value="STEP II SPLICING FACTOR SLU7"/>
    <property type="match status" value="1"/>
</dbReference>
<proteinExistence type="inferred from homology"/>
<feature type="region of interest" description="Disordered" evidence="8">
    <location>
        <begin position="451"/>
        <end position="509"/>
    </location>
</feature>
<evidence type="ECO:0000256" key="7">
    <source>
        <dbReference type="RuleBase" id="RU367071"/>
    </source>
</evidence>
<feature type="compositionally biased region" description="Basic and acidic residues" evidence="8">
    <location>
        <begin position="10"/>
        <end position="25"/>
    </location>
</feature>
<dbReference type="InterPro" id="IPR021715">
    <property type="entry name" value="Slu7_dom"/>
</dbReference>
<comment type="caution">
    <text evidence="10">The sequence shown here is derived from an EMBL/GenBank/DDBJ whole genome shotgun (WGS) entry which is preliminary data.</text>
</comment>
<dbReference type="GO" id="GO:0005681">
    <property type="term" value="C:spliceosomal complex"/>
    <property type="evidence" value="ECO:0007669"/>
    <property type="project" value="UniProtKB-UniRule"/>
</dbReference>
<evidence type="ECO:0000256" key="8">
    <source>
        <dbReference type="SAM" id="MobiDB-lite"/>
    </source>
</evidence>
<reference evidence="10" key="1">
    <citation type="journal article" date="2020" name="Nat. Commun.">
        <title>Large-scale genome sequencing of mycorrhizal fungi provides insights into the early evolution of symbiotic traits.</title>
        <authorList>
            <person name="Miyauchi S."/>
            <person name="Kiss E."/>
            <person name="Kuo A."/>
            <person name="Drula E."/>
            <person name="Kohler A."/>
            <person name="Sanchez-Garcia M."/>
            <person name="Morin E."/>
            <person name="Andreopoulos B."/>
            <person name="Barry K.W."/>
            <person name="Bonito G."/>
            <person name="Buee M."/>
            <person name="Carver A."/>
            <person name="Chen C."/>
            <person name="Cichocki N."/>
            <person name="Clum A."/>
            <person name="Culley D."/>
            <person name="Crous P.W."/>
            <person name="Fauchery L."/>
            <person name="Girlanda M."/>
            <person name="Hayes R.D."/>
            <person name="Keri Z."/>
            <person name="LaButti K."/>
            <person name="Lipzen A."/>
            <person name="Lombard V."/>
            <person name="Magnuson J."/>
            <person name="Maillard F."/>
            <person name="Murat C."/>
            <person name="Nolan M."/>
            <person name="Ohm R.A."/>
            <person name="Pangilinan J."/>
            <person name="Pereira M.F."/>
            <person name="Perotto S."/>
            <person name="Peter M."/>
            <person name="Pfister S."/>
            <person name="Riley R."/>
            <person name="Sitrit Y."/>
            <person name="Stielow J.B."/>
            <person name="Szollosi G."/>
            <person name="Zifcakova L."/>
            <person name="Stursova M."/>
            <person name="Spatafora J.W."/>
            <person name="Tedersoo L."/>
            <person name="Vaario L.M."/>
            <person name="Yamada A."/>
            <person name="Yan M."/>
            <person name="Wang P."/>
            <person name="Xu J."/>
            <person name="Bruns T."/>
            <person name="Baldrian P."/>
            <person name="Vilgalys R."/>
            <person name="Dunand C."/>
            <person name="Henrissat B."/>
            <person name="Grigoriev I.V."/>
            <person name="Hibbett D."/>
            <person name="Nagy L.G."/>
            <person name="Martin F.M."/>
        </authorList>
    </citation>
    <scope>NUCLEOTIDE SEQUENCE</scope>
    <source>
        <strain evidence="10">UP504</strain>
    </source>
</reference>
<feature type="region of interest" description="Disordered" evidence="8">
    <location>
        <begin position="1"/>
        <end position="39"/>
    </location>
</feature>
<evidence type="ECO:0000256" key="2">
    <source>
        <dbReference type="ARBA" id="ARBA00007203"/>
    </source>
</evidence>
<evidence type="ECO:0000256" key="5">
    <source>
        <dbReference type="ARBA" id="ARBA00023187"/>
    </source>
</evidence>
<comment type="function">
    <text evidence="7">Involved in pre-mRNA splicing.</text>
</comment>
<comment type="subunit">
    <text evidence="7">Associated with the spliceosome.</text>
</comment>
<comment type="similarity">
    <text evidence="2 7">Belongs to the SLU7 family.</text>
</comment>
<gene>
    <name evidence="10" type="ORF">BS47DRAFT_1325174</name>
</gene>
<dbReference type="InterPro" id="IPR039974">
    <property type="entry name" value="Splicing_factor_SLU7"/>
</dbReference>
<evidence type="ECO:0000313" key="10">
    <source>
        <dbReference type="EMBL" id="KAF9518643.1"/>
    </source>
</evidence>
<feature type="domain" description="Pre-mRNA-splicing factor SLU7" evidence="9">
    <location>
        <begin position="169"/>
        <end position="407"/>
    </location>
</feature>
<accession>A0A9P6B6J0</accession>
<evidence type="ECO:0000256" key="1">
    <source>
        <dbReference type="ARBA" id="ARBA00004123"/>
    </source>
</evidence>
<dbReference type="Proteomes" id="UP000886523">
    <property type="component" value="Unassembled WGS sequence"/>
</dbReference>
<dbReference type="EMBL" id="MU128923">
    <property type="protein sequence ID" value="KAF9518643.1"/>
    <property type="molecule type" value="Genomic_DNA"/>
</dbReference>
<organism evidence="10 11">
    <name type="scientific">Hydnum rufescens UP504</name>
    <dbReference type="NCBI Taxonomy" id="1448309"/>
    <lineage>
        <taxon>Eukaryota</taxon>
        <taxon>Fungi</taxon>
        <taxon>Dikarya</taxon>
        <taxon>Basidiomycota</taxon>
        <taxon>Agaricomycotina</taxon>
        <taxon>Agaricomycetes</taxon>
        <taxon>Cantharellales</taxon>
        <taxon>Hydnaceae</taxon>
        <taxon>Hydnum</taxon>
    </lineage>
</organism>
<feature type="compositionally biased region" description="Acidic residues" evidence="8">
    <location>
        <begin position="207"/>
        <end position="217"/>
    </location>
</feature>
<dbReference type="Pfam" id="PF11708">
    <property type="entry name" value="Slu7"/>
    <property type="match status" value="1"/>
</dbReference>
<dbReference type="GO" id="GO:0030628">
    <property type="term" value="F:pre-mRNA 3'-splice site binding"/>
    <property type="evidence" value="ECO:0007669"/>
    <property type="project" value="UniProtKB-UniRule"/>
</dbReference>
<evidence type="ECO:0000256" key="3">
    <source>
        <dbReference type="ARBA" id="ARBA00022664"/>
    </source>
</evidence>
<keyword evidence="3 7" id="KW-0507">mRNA processing</keyword>
<keyword evidence="5 7" id="KW-0508">mRNA splicing</keyword>
<keyword evidence="11" id="KW-1185">Reference proteome</keyword>
<evidence type="ECO:0000259" key="9">
    <source>
        <dbReference type="Pfam" id="PF11708"/>
    </source>
</evidence>
<protein>
    <recommendedName>
        <fullName evidence="7">Pre-mRNA-splicing factor SLU7</fullName>
    </recommendedName>
</protein>
<feature type="region of interest" description="Disordered" evidence="8">
    <location>
        <begin position="198"/>
        <end position="217"/>
    </location>
</feature>
<dbReference type="AlphaFoldDB" id="A0A9P6B6J0"/>
<sequence>MASSSAVGKLSREEFRRQKDLEAARKAGTAPAEVDAEGRAINPHIPQYIAQAPWYLDTGEPSLNHQRRPHYDDSASKLDQWYDRGKKAGPAATKFRKGACDNCGAITHKVKDCLERPRKKARVSLAKISDRMRLFKKYLQRTTLSEIVGTVMIQPNIARSMKSTPLSIKARQRLREEEIDNQTSTNLATARKVAKVSKEDKDAEFGSSDEEDADEDKYADAADAVGQKLDAKTRITVRNLRIREDTAKYLMNLDPESAYYDPKTRSMRDAPDPSIRPEDASFAGENFLRHTGDAGNIQKLQLFAWQSAARGNDVHLNANPTQGEILHQQYREKKEKLKETSKSSILAKYGGEEYLETVPKELLNGQTEDYMEYSVTGKIIKGREPPKARSKYDEDVYLGNHTAVWGSWYSTSSGQWGFACCHSTISSSYCAGSAAIEASEAANMQDLLKQSTSNASPPAFLSAGQKSFQTERERLRDQQAQAAAPAAPTAEEIDKQQNQSFSKKRLGEGDLRLDQSRLEAAIKEEKRKREGGNIADEEEWQRDKRRKYNSFAGSTDVTEEELEAYRRTRVASTEDPMANYRDEDE</sequence>
<evidence type="ECO:0000256" key="6">
    <source>
        <dbReference type="ARBA" id="ARBA00023242"/>
    </source>
</evidence>
<comment type="subcellular location">
    <subcellularLocation>
        <location evidence="1 7">Nucleus</location>
    </subcellularLocation>
</comment>
<evidence type="ECO:0000313" key="11">
    <source>
        <dbReference type="Proteomes" id="UP000886523"/>
    </source>
</evidence>
<feature type="compositionally biased region" description="Low complexity" evidence="8">
    <location>
        <begin position="478"/>
        <end position="490"/>
    </location>
</feature>
<keyword evidence="6 7" id="KW-0539">Nucleus</keyword>
<dbReference type="GO" id="GO:0000398">
    <property type="term" value="P:mRNA splicing, via spliceosome"/>
    <property type="evidence" value="ECO:0007669"/>
    <property type="project" value="UniProtKB-UniRule"/>
</dbReference>
<dbReference type="PANTHER" id="PTHR12942:SF2">
    <property type="entry name" value="PRE-MRNA-SPLICING FACTOR SLU7"/>
    <property type="match status" value="1"/>
</dbReference>
<evidence type="ECO:0000256" key="4">
    <source>
        <dbReference type="ARBA" id="ARBA00022728"/>
    </source>
</evidence>
<name>A0A9P6B6J0_9AGAM</name>
<keyword evidence="4 7" id="KW-0747">Spliceosome</keyword>
<dbReference type="OrthoDB" id="249612at2759"/>
<feature type="region of interest" description="Disordered" evidence="8">
    <location>
        <begin position="523"/>
        <end position="585"/>
    </location>
</feature>